<protein>
    <submittedName>
        <fullName evidence="2">Conjugative transposon protein TraN</fullName>
    </submittedName>
</protein>
<proteinExistence type="predicted"/>
<organism evidence="2 3">
    <name type="scientific">Chitinophaga silvatica</name>
    <dbReference type="NCBI Taxonomy" id="2282649"/>
    <lineage>
        <taxon>Bacteria</taxon>
        <taxon>Pseudomonadati</taxon>
        <taxon>Bacteroidota</taxon>
        <taxon>Chitinophagia</taxon>
        <taxon>Chitinophagales</taxon>
        <taxon>Chitinophagaceae</taxon>
        <taxon>Chitinophaga</taxon>
    </lineage>
</organism>
<evidence type="ECO:0000313" key="2">
    <source>
        <dbReference type="EMBL" id="RFS26801.1"/>
    </source>
</evidence>
<accession>A0A3E1YHD8</accession>
<keyword evidence="3" id="KW-1185">Reference proteome</keyword>
<sequence length="276" mass="31335">MMKCVIGIAVLFCIGKLPAMAQYYDNLKPLRVAVSYSKTSNLIFPYAVTSVDRGSRDLMVQKAKGVKNILQLKAGKEDFKETNLSVVTADGRFYSFLVYYESSPSVLNLRFRKIPDDNKEYPAVLSTDTIKVENVERNADLVRMASRKGHGPHDKSFSIKAHITSIYIKDDIFYFRVCMKNSSAINFYTDQLNFSIRDKNVAKRTAYQEKFIAPTYTSGDAGLIKANTESILVFAVPKFTIPDKKQLYLLITEKDGGRSIKLRIKNRHLIRAFPII</sequence>
<dbReference type="NCBIfam" id="TIGR03780">
    <property type="entry name" value="Bac_Flav_CT_N"/>
    <property type="match status" value="1"/>
</dbReference>
<dbReference type="AlphaFoldDB" id="A0A3E1YHD8"/>
<evidence type="ECO:0000313" key="3">
    <source>
        <dbReference type="Proteomes" id="UP000260644"/>
    </source>
</evidence>
<dbReference type="Proteomes" id="UP000260644">
    <property type="component" value="Unassembled WGS sequence"/>
</dbReference>
<feature type="chain" id="PRO_5017603470" evidence="1">
    <location>
        <begin position="22"/>
        <end position="276"/>
    </location>
</feature>
<reference evidence="2 3" key="1">
    <citation type="submission" date="2018-07" db="EMBL/GenBank/DDBJ databases">
        <title>Chitinophaga K2CV101002-2 sp. nov., isolated from a monsoon evergreen broad-leaved forest soil.</title>
        <authorList>
            <person name="Lv Y."/>
        </authorList>
    </citation>
    <scope>NUCLEOTIDE SEQUENCE [LARGE SCALE GENOMIC DNA]</scope>
    <source>
        <strain evidence="2 3">GDMCC 1.1288</strain>
    </source>
</reference>
<dbReference type="Pfam" id="PF13595">
    <property type="entry name" value="DUF4138"/>
    <property type="match status" value="1"/>
</dbReference>
<gene>
    <name evidence="2" type="primary">traN</name>
    <name evidence="2" type="ORF">DVR12_03170</name>
</gene>
<comment type="caution">
    <text evidence="2">The sequence shown here is derived from an EMBL/GenBank/DDBJ whole genome shotgun (WGS) entry which is preliminary data.</text>
</comment>
<dbReference type="EMBL" id="QPMM01000001">
    <property type="protein sequence ID" value="RFS26801.1"/>
    <property type="molecule type" value="Genomic_DNA"/>
</dbReference>
<keyword evidence="1" id="KW-0732">Signal</keyword>
<dbReference type="OrthoDB" id="1038500at2"/>
<dbReference type="RefSeq" id="WP_116973994.1">
    <property type="nucleotide sequence ID" value="NZ_QPMM01000001.1"/>
</dbReference>
<evidence type="ECO:0000256" key="1">
    <source>
        <dbReference type="SAM" id="SignalP"/>
    </source>
</evidence>
<dbReference type="InterPro" id="IPR022298">
    <property type="entry name" value="Conjug_transposon_TraN"/>
</dbReference>
<feature type="signal peptide" evidence="1">
    <location>
        <begin position="1"/>
        <end position="21"/>
    </location>
</feature>
<name>A0A3E1YHD8_9BACT</name>